<dbReference type="Gene3D" id="3.40.630.30">
    <property type="match status" value="1"/>
</dbReference>
<dbReference type="Proteomes" id="UP001634393">
    <property type="component" value="Unassembled WGS sequence"/>
</dbReference>
<dbReference type="SUPFAM" id="SSF55729">
    <property type="entry name" value="Acyl-CoA N-acyltransferases (Nat)"/>
    <property type="match status" value="1"/>
</dbReference>
<dbReference type="PANTHER" id="PTHR46067:SF18">
    <property type="entry name" value="ACYL-COA N-ACYLTRANSFERASES (NAT) SUPERFAMILY PROTEIN"/>
    <property type="match status" value="1"/>
</dbReference>
<evidence type="ECO:0000313" key="2">
    <source>
        <dbReference type="EMBL" id="KAL3812597.1"/>
    </source>
</evidence>
<dbReference type="EMBL" id="JBJXBP010000008">
    <property type="protein sequence ID" value="KAL3812597.1"/>
    <property type="molecule type" value="Genomic_DNA"/>
</dbReference>
<dbReference type="InterPro" id="IPR000182">
    <property type="entry name" value="GNAT_dom"/>
</dbReference>
<gene>
    <name evidence="2" type="ORF">ACJIZ3_013865</name>
</gene>
<proteinExistence type="predicted"/>
<organism evidence="2 3">
    <name type="scientific">Penstemon smallii</name>
    <dbReference type="NCBI Taxonomy" id="265156"/>
    <lineage>
        <taxon>Eukaryota</taxon>
        <taxon>Viridiplantae</taxon>
        <taxon>Streptophyta</taxon>
        <taxon>Embryophyta</taxon>
        <taxon>Tracheophyta</taxon>
        <taxon>Spermatophyta</taxon>
        <taxon>Magnoliopsida</taxon>
        <taxon>eudicotyledons</taxon>
        <taxon>Gunneridae</taxon>
        <taxon>Pentapetalae</taxon>
        <taxon>asterids</taxon>
        <taxon>lamiids</taxon>
        <taxon>Lamiales</taxon>
        <taxon>Plantaginaceae</taxon>
        <taxon>Cheloneae</taxon>
        <taxon>Penstemon</taxon>
    </lineage>
</organism>
<dbReference type="PROSITE" id="PS51186">
    <property type="entry name" value="GNAT"/>
    <property type="match status" value="1"/>
</dbReference>
<evidence type="ECO:0000313" key="3">
    <source>
        <dbReference type="Proteomes" id="UP001634393"/>
    </source>
</evidence>
<dbReference type="Pfam" id="PF13302">
    <property type="entry name" value="Acetyltransf_3"/>
    <property type="match status" value="1"/>
</dbReference>
<keyword evidence="3" id="KW-1185">Reference proteome</keyword>
<comment type="caution">
    <text evidence="2">The sequence shown here is derived from an EMBL/GenBank/DDBJ whole genome shotgun (WGS) entry which is preliminary data.</text>
</comment>
<evidence type="ECO:0000259" key="1">
    <source>
        <dbReference type="PROSITE" id="PS51186"/>
    </source>
</evidence>
<accession>A0ABD3RHX4</accession>
<name>A0ABD3RHX4_9LAMI</name>
<feature type="domain" description="N-acetyltransferase" evidence="1">
    <location>
        <begin position="6"/>
        <end position="167"/>
    </location>
</feature>
<dbReference type="InterPro" id="IPR016181">
    <property type="entry name" value="Acyl_CoA_acyltransferase"/>
</dbReference>
<sequence>MDSSRISLRPFKLSDTDDFLKWASDDKVTQYLRWNTITSREEALSYIHDVAMPHPWRHSICLDDRSIGYISIKPESGIDRHRAHVSYAIGSDHWGQGIVTTAMRMAIPLGFKKFPFLVRLEALVEEDNLGSQRVLEKVGFKREGLLRKYGFNKGEIRDMLIYSFLNVNKKIGS</sequence>
<reference evidence="2 3" key="1">
    <citation type="submission" date="2024-12" db="EMBL/GenBank/DDBJ databases">
        <title>The unique morphological basis and parallel evolutionary history of personate flowers in Penstemon.</title>
        <authorList>
            <person name="Depatie T.H."/>
            <person name="Wessinger C.A."/>
        </authorList>
    </citation>
    <scope>NUCLEOTIDE SEQUENCE [LARGE SCALE GENOMIC DNA]</scope>
    <source>
        <strain evidence="2">WTNN_2</strain>
        <tissue evidence="2">Leaf</tissue>
    </source>
</reference>
<protein>
    <recommendedName>
        <fullName evidence="1">N-acetyltransferase domain-containing protein</fullName>
    </recommendedName>
</protein>
<dbReference type="AlphaFoldDB" id="A0ABD3RHX4"/>
<dbReference type="PANTHER" id="PTHR46067">
    <property type="entry name" value="ACYL-COA N-ACYLTRANSFERASES (NAT) SUPERFAMILY PROTEIN"/>
    <property type="match status" value="1"/>
</dbReference>